<evidence type="ECO:0000256" key="2">
    <source>
        <dbReference type="ARBA" id="ARBA00022475"/>
    </source>
</evidence>
<dbReference type="RefSeq" id="WP_343886243.1">
    <property type="nucleotide sequence ID" value="NZ_BAAAKI010000013.1"/>
</dbReference>
<evidence type="ECO:0000313" key="8">
    <source>
        <dbReference type="EMBL" id="MFC6397595.1"/>
    </source>
</evidence>
<comment type="caution">
    <text evidence="8">The sequence shown here is derived from an EMBL/GenBank/DDBJ whole genome shotgun (WGS) entry which is preliminary data.</text>
</comment>
<evidence type="ECO:0000256" key="4">
    <source>
        <dbReference type="ARBA" id="ARBA00022692"/>
    </source>
</evidence>
<dbReference type="PANTHER" id="PTHR22926">
    <property type="entry name" value="PHOSPHO-N-ACETYLMURAMOYL-PENTAPEPTIDE-TRANSFERASE"/>
    <property type="match status" value="1"/>
</dbReference>
<gene>
    <name evidence="8" type="ORF">ACFP57_11470</name>
</gene>
<feature type="transmembrane region" description="Helical" evidence="7">
    <location>
        <begin position="339"/>
        <end position="357"/>
    </location>
</feature>
<evidence type="ECO:0000256" key="3">
    <source>
        <dbReference type="ARBA" id="ARBA00022679"/>
    </source>
</evidence>
<reference evidence="9" key="1">
    <citation type="journal article" date="2019" name="Int. J. Syst. Evol. Microbiol.">
        <title>The Global Catalogue of Microorganisms (GCM) 10K type strain sequencing project: providing services to taxonomists for standard genome sequencing and annotation.</title>
        <authorList>
            <consortium name="The Broad Institute Genomics Platform"/>
            <consortium name="The Broad Institute Genome Sequencing Center for Infectious Disease"/>
            <person name="Wu L."/>
            <person name="Ma J."/>
        </authorList>
    </citation>
    <scope>NUCLEOTIDE SEQUENCE [LARGE SCALE GENOMIC DNA]</scope>
    <source>
        <strain evidence="9">CGMCC 1.15277</strain>
    </source>
</reference>
<dbReference type="GO" id="GO:0016740">
    <property type="term" value="F:transferase activity"/>
    <property type="evidence" value="ECO:0007669"/>
    <property type="project" value="UniProtKB-KW"/>
</dbReference>
<evidence type="ECO:0000256" key="6">
    <source>
        <dbReference type="ARBA" id="ARBA00023136"/>
    </source>
</evidence>
<comment type="subcellular location">
    <subcellularLocation>
        <location evidence="1">Cell membrane</location>
        <topology evidence="1">Multi-pass membrane protein</topology>
    </subcellularLocation>
</comment>
<name>A0ABW1X2M5_9ACTN</name>
<evidence type="ECO:0000256" key="1">
    <source>
        <dbReference type="ARBA" id="ARBA00004651"/>
    </source>
</evidence>
<accession>A0ABW1X2M5</accession>
<dbReference type="PANTHER" id="PTHR22926:SF3">
    <property type="entry name" value="UNDECAPRENYL-PHOSPHATE ALPHA-N-ACETYLGLUCOSAMINYL 1-PHOSPHATE TRANSFERASE"/>
    <property type="match status" value="1"/>
</dbReference>
<feature type="transmembrane region" description="Helical" evidence="7">
    <location>
        <begin position="166"/>
        <end position="184"/>
    </location>
</feature>
<sequence>MREYLLVLLTAASTTYLLCGMCRRVAIKVGAVAPVRARDVHAVPIPYLGGLAMLGGVAAAFLLAAQLPFLSRHAVVAHDARAILIAASVICVVGVLDDVFDLPALAKAAGQVLAAGIVVVNGVRMFWIALPQRIIVLDNATSILITVIFIFVCVNAINFVDGLDGLAGGVVAIGGLAFFSYTYLLAHEQDLVLATTASLVTVTIAGVCLGFLPHNFFPARMFMGDSGSMLLGLLLAASTISLTGQIDASGLNARGAGLVTAYLPIVLPFAVLALPLLDLVLAYARRTMNGTWWFVADKQHLHHRLLQLGHSQTRAALLMYLWTAIISFGAIAVGLAPGWWAVLGLVVALLVATALTWPRPRRA</sequence>
<dbReference type="EMBL" id="JBHSUA010000021">
    <property type="protein sequence ID" value="MFC6397595.1"/>
    <property type="molecule type" value="Genomic_DNA"/>
</dbReference>
<feature type="transmembrane region" description="Helical" evidence="7">
    <location>
        <begin position="112"/>
        <end position="130"/>
    </location>
</feature>
<keyword evidence="9" id="KW-1185">Reference proteome</keyword>
<feature type="transmembrane region" description="Helical" evidence="7">
    <location>
        <begin position="142"/>
        <end position="160"/>
    </location>
</feature>
<evidence type="ECO:0000256" key="7">
    <source>
        <dbReference type="SAM" id="Phobius"/>
    </source>
</evidence>
<feature type="transmembrane region" description="Helical" evidence="7">
    <location>
        <begin position="261"/>
        <end position="284"/>
    </location>
</feature>
<keyword evidence="2" id="KW-1003">Cell membrane</keyword>
<dbReference type="Proteomes" id="UP001596266">
    <property type="component" value="Unassembled WGS sequence"/>
</dbReference>
<evidence type="ECO:0000256" key="5">
    <source>
        <dbReference type="ARBA" id="ARBA00022989"/>
    </source>
</evidence>
<organism evidence="8 9">
    <name type="scientific">Luteococcus sanguinis</name>
    <dbReference type="NCBI Taxonomy" id="174038"/>
    <lineage>
        <taxon>Bacteria</taxon>
        <taxon>Bacillati</taxon>
        <taxon>Actinomycetota</taxon>
        <taxon>Actinomycetes</taxon>
        <taxon>Propionibacteriales</taxon>
        <taxon>Propionibacteriaceae</taxon>
        <taxon>Luteococcus</taxon>
    </lineage>
</organism>
<dbReference type="Pfam" id="PF00953">
    <property type="entry name" value="Glycos_transf_4"/>
    <property type="match status" value="1"/>
</dbReference>
<dbReference type="CDD" id="cd06853">
    <property type="entry name" value="GT_WecA_like"/>
    <property type="match status" value="1"/>
</dbReference>
<proteinExistence type="predicted"/>
<keyword evidence="5 7" id="KW-1133">Transmembrane helix</keyword>
<feature type="transmembrane region" description="Helical" evidence="7">
    <location>
        <begin position="82"/>
        <end position="100"/>
    </location>
</feature>
<feature type="transmembrane region" description="Helical" evidence="7">
    <location>
        <begin position="191"/>
        <end position="212"/>
    </location>
</feature>
<protein>
    <submittedName>
        <fullName evidence="8">MraY family glycosyltransferase</fullName>
        <ecNumber evidence="8">2.7.8.-</ecNumber>
    </submittedName>
</protein>
<keyword evidence="6 7" id="KW-0472">Membrane</keyword>
<keyword evidence="3 8" id="KW-0808">Transferase</keyword>
<feature type="transmembrane region" description="Helical" evidence="7">
    <location>
        <begin position="47"/>
        <end position="70"/>
    </location>
</feature>
<dbReference type="EC" id="2.7.8.-" evidence="8"/>
<dbReference type="InterPro" id="IPR000715">
    <property type="entry name" value="Glycosyl_transferase_4"/>
</dbReference>
<keyword evidence="4 7" id="KW-0812">Transmembrane</keyword>
<feature type="transmembrane region" description="Helical" evidence="7">
    <location>
        <begin position="315"/>
        <end position="333"/>
    </location>
</feature>
<evidence type="ECO:0000313" key="9">
    <source>
        <dbReference type="Proteomes" id="UP001596266"/>
    </source>
</evidence>